<dbReference type="PROSITE" id="PS00078">
    <property type="entry name" value="COX2"/>
    <property type="match status" value="1"/>
</dbReference>
<accession>A0A1W6R257</accession>
<dbReference type="InterPro" id="IPR001505">
    <property type="entry name" value="Copper_CuA"/>
</dbReference>
<keyword evidence="8 13" id="KW-0249">Electron transport</keyword>
<dbReference type="PRINTS" id="PR01166">
    <property type="entry name" value="CYCOXIDASEII"/>
</dbReference>
<keyword evidence="5 13" id="KW-0812">Transmembrane</keyword>
<comment type="catalytic activity">
    <reaction evidence="12">
        <text>4 Fe(II)-[cytochrome c] + O2 + 8 H(+)(in) = 4 Fe(III)-[cytochrome c] + 2 H2O + 4 H(+)(out)</text>
        <dbReference type="Rhea" id="RHEA:11436"/>
        <dbReference type="Rhea" id="RHEA-COMP:10350"/>
        <dbReference type="Rhea" id="RHEA-COMP:14399"/>
        <dbReference type="ChEBI" id="CHEBI:15377"/>
        <dbReference type="ChEBI" id="CHEBI:15378"/>
        <dbReference type="ChEBI" id="CHEBI:15379"/>
        <dbReference type="ChEBI" id="CHEBI:29033"/>
        <dbReference type="ChEBI" id="CHEBI:29034"/>
        <dbReference type="EC" id="7.1.1.9"/>
    </reaction>
    <physiologicalReaction direction="left-to-right" evidence="12">
        <dbReference type="Rhea" id="RHEA:11437"/>
    </physiologicalReaction>
</comment>
<dbReference type="InterPro" id="IPR034210">
    <property type="entry name" value="CcO_II_C"/>
</dbReference>
<proteinExistence type="inferred from homology"/>
<dbReference type="GO" id="GO:0042773">
    <property type="term" value="P:ATP synthesis coupled electron transport"/>
    <property type="evidence" value="ECO:0007669"/>
    <property type="project" value="TreeGrafter"/>
</dbReference>
<dbReference type="GO" id="GO:0016491">
    <property type="term" value="F:oxidoreductase activity"/>
    <property type="evidence" value="ECO:0007669"/>
    <property type="project" value="InterPro"/>
</dbReference>
<comment type="similarity">
    <text evidence="2 13">Belongs to the cytochrome c oxidase subunit 2 family.</text>
</comment>
<dbReference type="Pfam" id="PF00116">
    <property type="entry name" value="COX2"/>
    <property type="match status" value="1"/>
</dbReference>
<keyword evidence="11 13" id="KW-0472">Membrane</keyword>
<comment type="cofactor">
    <cofactor evidence="13">
        <name>Cu cation</name>
        <dbReference type="ChEBI" id="CHEBI:23378"/>
    </cofactor>
    <text evidence="13">Binds a copper A center.</text>
</comment>
<keyword evidence="7" id="KW-1278">Translocase</keyword>
<comment type="function">
    <text evidence="13">Component of the cytochrome c oxidase, the last enzyme in the mitochondrial electron transport chain which drives oxidative phosphorylation. The respiratory chain contains 3 multisubunit complexes succinate dehydrogenase (complex II, CII), ubiquinol-cytochrome c oxidoreductase (cytochrome b-c1 complex, complex III, CIII) and cytochrome c oxidase (complex IV, CIV), that cooperate to transfer electrons derived from NADH and succinate to molecular oxygen, creating an electrochemical gradient over the inner membrane that drives transmembrane transport and the ATP synthase. Cytochrome c oxidase is the component of the respiratory chain that catalyzes the reduction of oxygen to water. Electrons originating from reduced cytochrome c in the intermembrane space (IMS) are transferred via the dinuclear copper A center (CU(A)) of subunit 2 and heme A of subunit 1 to the active site in subunit 1, a binuclear center (BNC) formed by heme A3 and copper B (CU(B)). The BNC reduces molecular oxygen to 2 water molecules using 4 electrons from cytochrome c in the IMS and 4 protons from the mitochondrial matrix.</text>
</comment>
<dbReference type="GO" id="GO:0004129">
    <property type="term" value="F:cytochrome-c oxidase activity"/>
    <property type="evidence" value="ECO:0007669"/>
    <property type="project" value="UniProtKB-EC"/>
</dbReference>
<reference evidence="17" key="1">
    <citation type="journal article" date="2017" name="Genome Biol. Evol.">
        <title>Mitochondrial Genome Evolution and a Novel RNA Editing System in Deep-Branching Heteroloboseids.</title>
        <authorList>
            <person name="Yang J."/>
            <person name="Harding T."/>
            <person name="Kamikawa R."/>
            <person name="Simpson A.G.B."/>
            <person name="Roger A.J."/>
        </authorList>
    </citation>
    <scope>NUCLEOTIDE SEQUENCE</scope>
    <source>
        <strain evidence="17">AS12B</strain>
    </source>
</reference>
<geneLocation type="mitochondrion" evidence="17"/>
<keyword evidence="3 13" id="KW-0813">Transport</keyword>
<keyword evidence="9 14" id="KW-1133">Transmembrane helix</keyword>
<protein>
    <recommendedName>
        <fullName evidence="13">Cytochrome c oxidase subunit 2</fullName>
    </recommendedName>
</protein>
<evidence type="ECO:0000259" key="16">
    <source>
        <dbReference type="PROSITE" id="PS50999"/>
    </source>
</evidence>
<feature type="domain" description="Cytochrome oxidase subunit II copper A binding" evidence="15">
    <location>
        <begin position="105"/>
        <end position="237"/>
    </location>
</feature>
<dbReference type="InterPro" id="IPR045187">
    <property type="entry name" value="CcO_II"/>
</dbReference>
<evidence type="ECO:0000256" key="6">
    <source>
        <dbReference type="ARBA" id="ARBA00022723"/>
    </source>
</evidence>
<dbReference type="AlphaFoldDB" id="A0A1W6R257"/>
<dbReference type="RefSeq" id="YP_009370809.1">
    <property type="nucleotide sequence ID" value="NC_034798.1"/>
</dbReference>
<dbReference type="InterPro" id="IPR011759">
    <property type="entry name" value="Cyt_c_oxidase_su2_TM_dom"/>
</dbReference>
<feature type="domain" description="Cytochrome oxidase subunit II transmembrane region profile" evidence="16">
    <location>
        <begin position="7"/>
        <end position="104"/>
    </location>
</feature>
<keyword evidence="4 13" id="KW-0679">Respiratory chain</keyword>
<dbReference type="PANTHER" id="PTHR22888:SF9">
    <property type="entry name" value="CYTOCHROME C OXIDASE SUBUNIT 2"/>
    <property type="match status" value="1"/>
</dbReference>
<comment type="subcellular location">
    <subcellularLocation>
        <location evidence="1">Membrane</location>
        <topology evidence="1">Multi-pass membrane protein</topology>
    </subcellularLocation>
    <subcellularLocation>
        <location evidence="13">Mitochondrion inner membrane</location>
        <topology evidence="13">Multi-pass membrane protein</topology>
    </subcellularLocation>
</comment>
<keyword evidence="13 17" id="KW-0496">Mitochondrion</keyword>
<dbReference type="PROSITE" id="PS50857">
    <property type="entry name" value="COX2_CUA"/>
    <property type="match status" value="1"/>
</dbReference>
<evidence type="ECO:0000256" key="12">
    <source>
        <dbReference type="ARBA" id="ARBA00049512"/>
    </source>
</evidence>
<dbReference type="InterPro" id="IPR008972">
    <property type="entry name" value="Cupredoxin"/>
</dbReference>
<dbReference type="GO" id="GO:0005743">
    <property type="term" value="C:mitochondrial inner membrane"/>
    <property type="evidence" value="ECO:0007669"/>
    <property type="project" value="UniProtKB-SubCell"/>
</dbReference>
<dbReference type="Pfam" id="PF02790">
    <property type="entry name" value="COX2_TM"/>
    <property type="match status" value="1"/>
</dbReference>
<evidence type="ECO:0000256" key="11">
    <source>
        <dbReference type="ARBA" id="ARBA00023136"/>
    </source>
</evidence>
<dbReference type="PANTHER" id="PTHR22888">
    <property type="entry name" value="CYTOCHROME C OXIDASE, SUBUNIT II"/>
    <property type="match status" value="1"/>
</dbReference>
<evidence type="ECO:0000313" key="17">
    <source>
        <dbReference type="EMBL" id="ARO47975.1"/>
    </source>
</evidence>
<dbReference type="InterPro" id="IPR002429">
    <property type="entry name" value="CcO_II-like_C"/>
</dbReference>
<evidence type="ECO:0000256" key="8">
    <source>
        <dbReference type="ARBA" id="ARBA00022982"/>
    </source>
</evidence>
<evidence type="ECO:0000256" key="5">
    <source>
        <dbReference type="ARBA" id="ARBA00022692"/>
    </source>
</evidence>
<evidence type="ECO:0000256" key="4">
    <source>
        <dbReference type="ARBA" id="ARBA00022660"/>
    </source>
</evidence>
<dbReference type="FunFam" id="2.60.40.420:FF:000001">
    <property type="entry name" value="Cytochrome c oxidase subunit 2"/>
    <property type="match status" value="1"/>
</dbReference>
<feature type="transmembrane region" description="Helical" evidence="14">
    <location>
        <begin position="76"/>
        <end position="99"/>
    </location>
</feature>
<evidence type="ECO:0000256" key="9">
    <source>
        <dbReference type="ARBA" id="ARBA00022989"/>
    </source>
</evidence>
<keyword evidence="6 13" id="KW-0479">Metal-binding</keyword>
<keyword evidence="10 13" id="KW-0186">Copper</keyword>
<dbReference type="InterPro" id="IPR036257">
    <property type="entry name" value="Cyt_c_oxidase_su2_TM_sf"/>
</dbReference>
<dbReference type="NCBIfam" id="TIGR02866">
    <property type="entry name" value="CoxB"/>
    <property type="match status" value="1"/>
</dbReference>
<evidence type="ECO:0000256" key="13">
    <source>
        <dbReference type="RuleBase" id="RU000457"/>
    </source>
</evidence>
<feature type="transmembrane region" description="Helical" evidence="14">
    <location>
        <begin position="33"/>
        <end position="55"/>
    </location>
</feature>
<name>A0A1W6R257_9EUKA</name>
<evidence type="ECO:0000256" key="7">
    <source>
        <dbReference type="ARBA" id="ARBA00022967"/>
    </source>
</evidence>
<dbReference type="InterPro" id="IPR014222">
    <property type="entry name" value="Cyt_c_oxidase_su2"/>
</dbReference>
<dbReference type="SUPFAM" id="SSF49503">
    <property type="entry name" value="Cupredoxins"/>
    <property type="match status" value="1"/>
</dbReference>
<dbReference type="GO" id="GO:0005507">
    <property type="term" value="F:copper ion binding"/>
    <property type="evidence" value="ECO:0007669"/>
    <property type="project" value="InterPro"/>
</dbReference>
<evidence type="ECO:0000256" key="1">
    <source>
        <dbReference type="ARBA" id="ARBA00004141"/>
    </source>
</evidence>
<gene>
    <name evidence="17" type="primary">cox2</name>
</gene>
<organism evidence="17">
    <name type="scientific">Pharyngomonas kirbyi</name>
    <dbReference type="NCBI Taxonomy" id="63601"/>
    <lineage>
        <taxon>Eukaryota</taxon>
        <taxon>Discoba</taxon>
        <taxon>Heterolobosea</taxon>
        <taxon>Pharyngomonada</taxon>
        <taxon>Pharyngomonas</taxon>
    </lineage>
</organism>
<evidence type="ECO:0000256" key="14">
    <source>
        <dbReference type="SAM" id="Phobius"/>
    </source>
</evidence>
<dbReference type="EMBL" id="KX891215">
    <property type="protein sequence ID" value="ARO47975.1"/>
    <property type="molecule type" value="Genomic_DNA"/>
</dbReference>
<dbReference type="Gene3D" id="1.10.287.90">
    <property type="match status" value="1"/>
</dbReference>
<evidence type="ECO:0000256" key="2">
    <source>
        <dbReference type="ARBA" id="ARBA00007866"/>
    </source>
</evidence>
<dbReference type="PROSITE" id="PS50999">
    <property type="entry name" value="COX2_TM"/>
    <property type="match status" value="1"/>
</dbReference>
<evidence type="ECO:0000256" key="10">
    <source>
        <dbReference type="ARBA" id="ARBA00023008"/>
    </source>
</evidence>
<sequence>MLNYKIYSHNFQLGFQKALSPNMEGIVNVHYDILTAMIGVLILVGYLLTRSIYLFNSTSKIKSREIIHHDQVILEVTWTILPIIILFIIGVPSIALLYASNELVETSLTIKVIGNQWYWTYEYSDLDLMFDSYMVAEEDLNHGELRLLEVDHRLILPSLTHVKVLMTSADVIHSWAIPSLGIKIDACPGRINSITMFMKKVGIYYGQCSEICGVNHGFMPIVVQAVNELQYVDWVNSVLKNQ</sequence>
<keyword evidence="13" id="KW-0999">Mitochondrion inner membrane</keyword>
<dbReference type="CDD" id="cd13912">
    <property type="entry name" value="CcO_II_C"/>
    <property type="match status" value="1"/>
</dbReference>
<dbReference type="SUPFAM" id="SSF81464">
    <property type="entry name" value="Cytochrome c oxidase subunit II-like, transmembrane region"/>
    <property type="match status" value="1"/>
</dbReference>
<dbReference type="GeneID" id="32891768"/>
<evidence type="ECO:0000259" key="15">
    <source>
        <dbReference type="PROSITE" id="PS50857"/>
    </source>
</evidence>
<dbReference type="Gene3D" id="2.60.40.420">
    <property type="entry name" value="Cupredoxins - blue copper proteins"/>
    <property type="match status" value="1"/>
</dbReference>
<evidence type="ECO:0000256" key="3">
    <source>
        <dbReference type="ARBA" id="ARBA00022448"/>
    </source>
</evidence>